<dbReference type="Proteomes" id="UP000000724">
    <property type="component" value="Contig Pc00c18"/>
</dbReference>
<dbReference type="AlphaFoldDB" id="B6HCH0"/>
<organism evidence="1 2">
    <name type="scientific">Penicillium rubens (strain ATCC 28089 / DSM 1075 / NRRL 1951 / Wisconsin 54-1255)</name>
    <name type="common">Penicillium chrysogenum</name>
    <dbReference type="NCBI Taxonomy" id="500485"/>
    <lineage>
        <taxon>Eukaryota</taxon>
        <taxon>Fungi</taxon>
        <taxon>Dikarya</taxon>
        <taxon>Ascomycota</taxon>
        <taxon>Pezizomycotina</taxon>
        <taxon>Eurotiomycetes</taxon>
        <taxon>Eurotiomycetidae</taxon>
        <taxon>Eurotiales</taxon>
        <taxon>Aspergillaceae</taxon>
        <taxon>Penicillium</taxon>
        <taxon>Penicillium chrysogenum species complex</taxon>
    </lineage>
</organism>
<accession>B6HCH0</accession>
<sequence>MMRLFRSSEYRLFQIHRAYQAVDVILREIKCRAHFDALNSVQWTRDNMRDTCQTWSEHPGPFRRWRIQPFIKECNVEGRMLERHTRLSVAALCRDAPDSY</sequence>
<protein>
    <submittedName>
        <fullName evidence="1">Uncharacterized protein</fullName>
    </submittedName>
</protein>
<keyword evidence="2" id="KW-1185">Reference proteome</keyword>
<dbReference type="EMBL" id="AM920433">
    <property type="protein sequence ID" value="CAP94394.1"/>
    <property type="molecule type" value="Genomic_DNA"/>
</dbReference>
<gene>
    <name evidence="1" type="ORF">Pc18g01700</name>
    <name evidence="1" type="ORF">PCH_Pc18g01700</name>
</gene>
<evidence type="ECO:0000313" key="2">
    <source>
        <dbReference type="Proteomes" id="UP000000724"/>
    </source>
</evidence>
<reference evidence="1 2" key="1">
    <citation type="journal article" date="2008" name="Nat. Biotechnol.">
        <title>Genome sequencing and analysis of the filamentous fungus Penicillium chrysogenum.</title>
        <authorList>
            <person name="van den Berg M.A."/>
            <person name="Albang R."/>
            <person name="Albermann K."/>
            <person name="Badger J.H."/>
            <person name="Daran J.-M."/>
            <person name="Driessen A.J.M."/>
            <person name="Garcia-Estrada C."/>
            <person name="Fedorova N.D."/>
            <person name="Harris D.M."/>
            <person name="Heijne W.H.M."/>
            <person name="Joardar V.S."/>
            <person name="Kiel J.A.K.W."/>
            <person name="Kovalchuk A."/>
            <person name="Martin J.F."/>
            <person name="Nierman W.C."/>
            <person name="Nijland J.G."/>
            <person name="Pronk J.T."/>
            <person name="Roubos J.A."/>
            <person name="van der Klei I.J."/>
            <person name="van Peij N.N.M.E."/>
            <person name="Veenhuis M."/>
            <person name="von Doehren H."/>
            <person name="Wagner C."/>
            <person name="Wortman J.R."/>
            <person name="Bovenberg R.A.L."/>
        </authorList>
    </citation>
    <scope>NUCLEOTIDE SEQUENCE [LARGE SCALE GENOMIC DNA]</scope>
    <source>
        <strain evidence="2">ATCC 28089 / DSM 1075 / NRRL 1951 / Wisconsin 54-1255</strain>
    </source>
</reference>
<name>B6HCH0_PENRW</name>
<proteinExistence type="predicted"/>
<dbReference type="HOGENOM" id="CLU_2306983_0_0_1"/>
<dbReference type="VEuPathDB" id="FungiDB:PCH_Pc18g01700"/>
<evidence type="ECO:0000313" key="1">
    <source>
        <dbReference type="EMBL" id="CAP94394.1"/>
    </source>
</evidence>